<dbReference type="PANTHER" id="PTHR10869:SF246">
    <property type="entry name" value="TRANSMEMBRANE PROLYL 4-HYDROXYLASE"/>
    <property type="match status" value="1"/>
</dbReference>
<evidence type="ECO:0000256" key="2">
    <source>
        <dbReference type="ARBA" id="ARBA00022723"/>
    </source>
</evidence>
<dbReference type="GO" id="GO:0051213">
    <property type="term" value="F:dioxygenase activity"/>
    <property type="evidence" value="ECO:0007669"/>
    <property type="project" value="UniProtKB-KW"/>
</dbReference>
<reference evidence="7 8" key="1">
    <citation type="submission" date="2019-04" db="EMBL/GenBank/DDBJ databases">
        <title>Salinimonas iocasae sp. nov., a halophilic bacterium isolated from the outer tube casing of tubeworms in Okinawa Trough.</title>
        <authorList>
            <person name="Zhang H."/>
            <person name="Wang H."/>
            <person name="Li C."/>
        </authorList>
    </citation>
    <scope>NUCLEOTIDE SEQUENCE [LARGE SCALE GENOMIC DNA]</scope>
    <source>
        <strain evidence="7 8">KX18D6</strain>
    </source>
</reference>
<organism evidence="7 8">
    <name type="scientific">Salinimonas iocasae</name>
    <dbReference type="NCBI Taxonomy" id="2572577"/>
    <lineage>
        <taxon>Bacteria</taxon>
        <taxon>Pseudomonadati</taxon>
        <taxon>Pseudomonadota</taxon>
        <taxon>Gammaproteobacteria</taxon>
        <taxon>Alteromonadales</taxon>
        <taxon>Alteromonadaceae</taxon>
        <taxon>Alteromonas/Salinimonas group</taxon>
        <taxon>Salinimonas</taxon>
    </lineage>
</organism>
<evidence type="ECO:0000313" key="8">
    <source>
        <dbReference type="Proteomes" id="UP000304912"/>
    </source>
</evidence>
<sequence>MNNENNFIEVIDDVLDPKLCAQIIDKFDSSPNLSPGRTGGGVDLDKKRSMDVSFSEREEFAPLFKPVMEKTGQALLDYIEKYFFALVGPIGLTVRHPKTGEPVKLTHENFEEVGKPNLANLLNYLFRIGEVNAQRYTAGEGGYPYWHSEVYPQLPHNDALHRVLLFMFYLNDVEEGGETDFYYQGTSVSPKAGRMVIAPAYFTHTHRGQMPKSNDKYILTSWLLFSRAEHIYTPQGGQ</sequence>
<dbReference type="RefSeq" id="WP_139757842.1">
    <property type="nucleotide sequence ID" value="NZ_CP039852.1"/>
</dbReference>
<evidence type="ECO:0000256" key="3">
    <source>
        <dbReference type="ARBA" id="ARBA00022964"/>
    </source>
</evidence>
<keyword evidence="2" id="KW-0479">Metal-binding</keyword>
<dbReference type="InterPro" id="IPR044862">
    <property type="entry name" value="Pro_4_hyd_alph_FE2OG_OXY"/>
</dbReference>
<dbReference type="Proteomes" id="UP000304912">
    <property type="component" value="Chromosome"/>
</dbReference>
<dbReference type="OrthoDB" id="564897at2"/>
<accession>A0A5B7YHK1</accession>
<feature type="domain" description="Prolyl 4-hydroxylase alpha subunit" evidence="6">
    <location>
        <begin position="6"/>
        <end position="224"/>
    </location>
</feature>
<dbReference type="KEGG" id="salk:FBQ74_00925"/>
<protein>
    <submittedName>
        <fullName evidence="7">2OG-Fe(II) oxygenase</fullName>
    </submittedName>
</protein>
<dbReference type="GO" id="GO:0031418">
    <property type="term" value="F:L-ascorbic acid binding"/>
    <property type="evidence" value="ECO:0007669"/>
    <property type="project" value="InterPro"/>
</dbReference>
<dbReference type="EMBL" id="CP039852">
    <property type="protein sequence ID" value="QCZ95114.1"/>
    <property type="molecule type" value="Genomic_DNA"/>
</dbReference>
<evidence type="ECO:0000256" key="5">
    <source>
        <dbReference type="ARBA" id="ARBA00023004"/>
    </source>
</evidence>
<dbReference type="PANTHER" id="PTHR10869">
    <property type="entry name" value="PROLYL 4-HYDROXYLASE ALPHA SUBUNIT"/>
    <property type="match status" value="1"/>
</dbReference>
<evidence type="ECO:0000313" key="7">
    <source>
        <dbReference type="EMBL" id="QCZ95114.1"/>
    </source>
</evidence>
<dbReference type="Gene3D" id="2.60.120.620">
    <property type="entry name" value="q2cbj1_9rhob like domain"/>
    <property type="match status" value="1"/>
</dbReference>
<dbReference type="SMART" id="SM00702">
    <property type="entry name" value="P4Hc"/>
    <property type="match status" value="1"/>
</dbReference>
<dbReference type="Pfam" id="PF13640">
    <property type="entry name" value="2OG-FeII_Oxy_3"/>
    <property type="match status" value="1"/>
</dbReference>
<dbReference type="InterPro" id="IPR006620">
    <property type="entry name" value="Pro_4_hyd_alph"/>
</dbReference>
<comment type="cofactor">
    <cofactor evidence="1">
        <name>L-ascorbate</name>
        <dbReference type="ChEBI" id="CHEBI:38290"/>
    </cofactor>
</comment>
<keyword evidence="3" id="KW-0223">Dioxygenase</keyword>
<evidence type="ECO:0000256" key="4">
    <source>
        <dbReference type="ARBA" id="ARBA00023002"/>
    </source>
</evidence>
<keyword evidence="4" id="KW-0560">Oxidoreductase</keyword>
<evidence type="ECO:0000259" key="6">
    <source>
        <dbReference type="SMART" id="SM00702"/>
    </source>
</evidence>
<keyword evidence="5" id="KW-0408">Iron</keyword>
<dbReference type="GO" id="GO:0016705">
    <property type="term" value="F:oxidoreductase activity, acting on paired donors, with incorporation or reduction of molecular oxygen"/>
    <property type="evidence" value="ECO:0007669"/>
    <property type="project" value="InterPro"/>
</dbReference>
<keyword evidence="8" id="KW-1185">Reference proteome</keyword>
<proteinExistence type="predicted"/>
<dbReference type="InterPro" id="IPR045054">
    <property type="entry name" value="P4HA-like"/>
</dbReference>
<gene>
    <name evidence="7" type="ORF">FBQ74_00925</name>
</gene>
<dbReference type="GO" id="GO:0005506">
    <property type="term" value="F:iron ion binding"/>
    <property type="evidence" value="ECO:0007669"/>
    <property type="project" value="InterPro"/>
</dbReference>
<dbReference type="AlphaFoldDB" id="A0A5B7YHK1"/>
<name>A0A5B7YHK1_9ALTE</name>
<evidence type="ECO:0000256" key="1">
    <source>
        <dbReference type="ARBA" id="ARBA00001961"/>
    </source>
</evidence>